<dbReference type="STRING" id="1073327.SAMN04488108_0426"/>
<reference evidence="2" key="1">
    <citation type="submission" date="2016-12" db="EMBL/GenBank/DDBJ databases">
        <authorList>
            <person name="Varghese N."/>
            <person name="Submissions S."/>
        </authorList>
    </citation>
    <scope>NUCLEOTIDE SEQUENCE [LARGE SCALE GENOMIC DNA]</scope>
    <source>
        <strain evidence="2">DSM 25035</strain>
    </source>
</reference>
<dbReference type="AlphaFoldDB" id="A0A1M7Z4Y7"/>
<dbReference type="Gene3D" id="3.30.450.40">
    <property type="match status" value="1"/>
</dbReference>
<sequence>MDREEKSRGINVASYLDFKLLFEQWEKLMDRSSPSTCLYHDYIDRIQAYPELQKSPLQRDDVYREENKLGFGIILSSLFPLSGQEEDKILALTSPFDYSPIYCTPAFQKEFLDHAGEMNIPMDFYHKKVFKQKMTQIYGLIFDQIYGKKFIGSESLVFKIPSPEGYSKHFQFQMNLQYVKVVPKGTIPDLSQASDLCNVGDVDSYELDRWLKEIPLDLFEFHGFTILEAQDLTLAQSVANLNEMVLHQEQVSSDSFMELVEDSVKSILRKKGLKVGLAVLQTINGRMVMTESRLAYSYLIKQLCGEGCGESYQAVLELLAKVEKPILLNDLDLAKKEVPLGVKVSEMGIKEIILYPLKHNNDLVGVLEICAPESGTFDPGMFNTLDYLAPSLSIALNRQAELLDQKIKGIIRKNFTAIHPVVEWKFDEIALDYVLKGEEGEEPEFQPIVFNEVYPFYAAVDVKNSSIERNKATQEDLQLQLKMGKDILVKAKEYQDLPLLDKLIDQIEEFETRINLLVVGEEEVKIADFFHFELDPTFQHLKEQNEGLKDLCETYQSSLDPKTGIVNKNRKAFEQSLAKLNQIVGSYLDQEETNIQKMFPHYFEKFKTDGIEYNIYIGQSLVKDRKFDPLYLKNLKLWQLRSLVSIVHRVSAAKKELAHELDVTQMILAHSTPISISFRLDERKFDVEGAYNIRYEIIKKRIDKALIKGTRERLNQPGKIAIVYSQTKDAREYQDYIHFLQKQGLLTSELEEVELEDMQGVYGMKALRVTVKDLEPNLSQDSKLISEGKEG</sequence>
<proteinExistence type="predicted"/>
<name>A0A1M7Z4Y7_9BACT</name>
<dbReference type="InterPro" id="IPR029016">
    <property type="entry name" value="GAF-like_dom_sf"/>
</dbReference>
<dbReference type="EMBL" id="FRXN01000001">
    <property type="protein sequence ID" value="SHO59882.1"/>
    <property type="molecule type" value="Genomic_DNA"/>
</dbReference>
<evidence type="ECO:0000313" key="2">
    <source>
        <dbReference type="Proteomes" id="UP000184609"/>
    </source>
</evidence>
<organism evidence="1 2">
    <name type="scientific">Algoriphagus zhangzhouensis</name>
    <dbReference type="NCBI Taxonomy" id="1073327"/>
    <lineage>
        <taxon>Bacteria</taxon>
        <taxon>Pseudomonadati</taxon>
        <taxon>Bacteroidota</taxon>
        <taxon>Cytophagia</taxon>
        <taxon>Cytophagales</taxon>
        <taxon>Cyclobacteriaceae</taxon>
        <taxon>Algoriphagus</taxon>
    </lineage>
</organism>
<dbReference type="Proteomes" id="UP000184609">
    <property type="component" value="Unassembled WGS sequence"/>
</dbReference>
<protein>
    <recommendedName>
        <fullName evidence="3">GAF domain-containing protein</fullName>
    </recommendedName>
</protein>
<gene>
    <name evidence="1" type="ORF">SAMN04488108_0426</name>
</gene>
<dbReference type="OrthoDB" id="627374at2"/>
<keyword evidence="2" id="KW-1185">Reference proteome</keyword>
<evidence type="ECO:0000313" key="1">
    <source>
        <dbReference type="EMBL" id="SHO59882.1"/>
    </source>
</evidence>
<dbReference type="SUPFAM" id="SSF55781">
    <property type="entry name" value="GAF domain-like"/>
    <property type="match status" value="1"/>
</dbReference>
<dbReference type="RefSeq" id="WP_073570095.1">
    <property type="nucleotide sequence ID" value="NZ_FRXN01000001.1"/>
</dbReference>
<accession>A0A1M7Z4Y7</accession>
<evidence type="ECO:0008006" key="3">
    <source>
        <dbReference type="Google" id="ProtNLM"/>
    </source>
</evidence>